<organism evidence="2 3">
    <name type="scientific">Spirosoma montaniterrae</name>
    <dbReference type="NCBI Taxonomy" id="1178516"/>
    <lineage>
        <taxon>Bacteria</taxon>
        <taxon>Pseudomonadati</taxon>
        <taxon>Bacteroidota</taxon>
        <taxon>Cytophagia</taxon>
        <taxon>Cytophagales</taxon>
        <taxon>Cytophagaceae</taxon>
        <taxon>Spirosoma</taxon>
    </lineage>
</organism>
<dbReference type="InterPro" id="IPR022409">
    <property type="entry name" value="PKD/Chitinase_dom"/>
</dbReference>
<dbReference type="Proteomes" id="UP000187941">
    <property type="component" value="Chromosome"/>
</dbReference>
<dbReference type="CDD" id="cd00146">
    <property type="entry name" value="PKD"/>
    <property type="match status" value="4"/>
</dbReference>
<keyword evidence="3" id="KW-1185">Reference proteome</keyword>
<evidence type="ECO:0000259" key="1">
    <source>
        <dbReference type="PROSITE" id="PS50093"/>
    </source>
</evidence>
<dbReference type="InterPro" id="IPR013783">
    <property type="entry name" value="Ig-like_fold"/>
</dbReference>
<sequence>MFCSINRLSIAGWLYFVVLVSLPALGQIGPSIKPKDGKYDICLKEGTTRHVVTILLDVPVGSACVLKNFRIDWGDNQVQQEVYDPSKLEFTHEYDVKEFVENCRNDADRSIKFRQTDNCGTGTPANSSFDITFRNTPRPKFEVGAICAGQRLNFQNQTCPASGTNTYLWNYGDNSPPDALGTHTYAQSGTYTATLSVTGTCAPSTPYSAPVRVIDKAIAAIRDSGSTTTRNDTVFICLSAGNGTVRFNGTSSTNASSYTWDISGPALVSFQERTNRSSPNPKVRFTQPGDYIVTLTVDNACGIPNRVRCVHRVLDLPTPTLKKQSDTCEAFTFKVDSPLAGATYTLNGVPFNPTVGVPLSLTPTPYVVAVTTQNICGSQPVSMSFTVNKPAEVKITSLPKSSTVCANSAALPLLADQPGGSWSITSGASGIRLGVQNGQTTLVPGGTGTVRVSYRVGNGRCAVSDFVDLTVTGVGVTVNGLTACASQNRVKLPGSPSGGTWSTTDCNNCIRGDSLLLTNLTASRVTITYQVSSSGGCQESARFSVSIGQPKSAFALTGQCTNRPVTVVNSSTGADSYSWLVNGVEKATGQTPTPALSLSAGPQTVTLRASAGGCSNETQQTITLTAPPAPFRLQPSKTADCSPMVVTFGVNRAAQPGITYRWDYGDGVTSTSLTASTYTYRNQGQTTRTFTATLTASNGCGTEIDTARLTVRPLAFAEIGVDSTTVRCTPATLRFSNRSVGEGQVSTWNFDDGTTRQTQQDTVLHRFLASDSARTYRVTLRVQNACGTATDTVAIRVYPTIVKPLFTLSSDKPCAREAVQFTDATVPRPTSWIWTFSDGATYTTPNPVHRFAEANRVYSFTLTAITPCGSNSLPRSLTTTAPPDVRFEVPKPFVCNLQEAQFVNRSDPARRFRWSFGDGSPIDSVNFSPRHVFPPTLTNATVSLTVLGASSGCSATLAQGVTIQPPLKPTFSVADGPDFCVPGPVALVATDPNARQFRWELSNGLTSTAARPIFGDLRPGEYGLKLTVGYEQGACPDSASAANVFRLLLCQAVAPDAFTPNSDGRSDTWTLFGDEGATQIKRLRIWNRWGEVVFEAYDIPLNSAKPGECWDGNRGNTPMPAGQYPYEAEVLLKGDKYQRYTGSIALMR</sequence>
<dbReference type="InterPro" id="IPR000601">
    <property type="entry name" value="PKD_dom"/>
</dbReference>
<dbReference type="InterPro" id="IPR035986">
    <property type="entry name" value="PKD_dom_sf"/>
</dbReference>
<evidence type="ECO:0000313" key="2">
    <source>
        <dbReference type="EMBL" id="AQG78780.1"/>
    </source>
</evidence>
<dbReference type="STRING" id="1178516.AWR27_05230"/>
<name>A0A1P9WTW7_9BACT</name>
<dbReference type="Pfam" id="PF13585">
    <property type="entry name" value="CHU_C"/>
    <property type="match status" value="1"/>
</dbReference>
<dbReference type="InterPro" id="IPR026341">
    <property type="entry name" value="T9SS_type_B"/>
</dbReference>
<gene>
    <name evidence="2" type="ORF">AWR27_05230</name>
</gene>
<proteinExistence type="predicted"/>
<evidence type="ECO:0000313" key="3">
    <source>
        <dbReference type="Proteomes" id="UP000187941"/>
    </source>
</evidence>
<dbReference type="RefSeq" id="WP_077130223.1">
    <property type="nucleotide sequence ID" value="NZ_CP014263.1"/>
</dbReference>
<feature type="domain" description="PKD" evidence="1">
    <location>
        <begin position="166"/>
        <end position="213"/>
    </location>
</feature>
<dbReference type="EMBL" id="CP014263">
    <property type="protein sequence ID" value="AQG78780.1"/>
    <property type="molecule type" value="Genomic_DNA"/>
</dbReference>
<dbReference type="AlphaFoldDB" id="A0A1P9WTW7"/>
<dbReference type="KEGG" id="smon:AWR27_05230"/>
<feature type="domain" description="PKD" evidence="1">
    <location>
        <begin position="629"/>
        <end position="693"/>
    </location>
</feature>
<dbReference type="SUPFAM" id="SSF49299">
    <property type="entry name" value="PKD domain"/>
    <property type="match status" value="6"/>
</dbReference>
<accession>A0A1P9WTW7</accession>
<dbReference type="Pfam" id="PF18911">
    <property type="entry name" value="PKD_4"/>
    <property type="match status" value="4"/>
</dbReference>
<reference evidence="2 3" key="1">
    <citation type="submission" date="2016-01" db="EMBL/GenBank/DDBJ databases">
        <authorList>
            <person name="Oliw E.H."/>
        </authorList>
    </citation>
    <scope>NUCLEOTIDE SEQUENCE [LARGE SCALE GENOMIC DNA]</scope>
    <source>
        <strain evidence="2 3">DY10</strain>
    </source>
</reference>
<dbReference type="NCBIfam" id="TIGR04131">
    <property type="entry name" value="Bac_Flav_CTERM"/>
    <property type="match status" value="1"/>
</dbReference>
<dbReference type="SMART" id="SM00089">
    <property type="entry name" value="PKD"/>
    <property type="match status" value="6"/>
</dbReference>
<protein>
    <recommendedName>
        <fullName evidence="1">PKD domain-containing protein</fullName>
    </recommendedName>
</protein>
<feature type="domain" description="PKD" evidence="1">
    <location>
        <begin position="815"/>
        <end position="854"/>
    </location>
</feature>
<dbReference type="PROSITE" id="PS50093">
    <property type="entry name" value="PKD"/>
    <property type="match status" value="4"/>
</dbReference>
<dbReference type="Pfam" id="PF00801">
    <property type="entry name" value="PKD"/>
    <property type="match status" value="1"/>
</dbReference>
<dbReference type="Gene3D" id="2.60.40.10">
    <property type="entry name" value="Immunoglobulins"/>
    <property type="match status" value="7"/>
</dbReference>
<feature type="domain" description="PKD" evidence="1">
    <location>
        <begin position="244"/>
        <end position="302"/>
    </location>
</feature>